<dbReference type="InterPro" id="IPR003776">
    <property type="entry name" value="YcaO-like_dom"/>
</dbReference>
<dbReference type="PANTHER" id="PTHR37809">
    <property type="entry name" value="RIBOSOMAL PROTEIN S12 METHYLTHIOTRANSFERASE ACCESSORY FACTOR YCAO"/>
    <property type="match status" value="1"/>
</dbReference>
<feature type="domain" description="YcaO" evidence="1">
    <location>
        <begin position="250"/>
        <end position="645"/>
    </location>
</feature>
<dbReference type="PROSITE" id="PS51664">
    <property type="entry name" value="YCAO"/>
    <property type="match status" value="1"/>
</dbReference>
<evidence type="ECO:0000313" key="2">
    <source>
        <dbReference type="EMBL" id="GIO32208.1"/>
    </source>
</evidence>
<proteinExistence type="predicted"/>
<reference evidence="2" key="1">
    <citation type="submission" date="2021-03" db="EMBL/GenBank/DDBJ databases">
        <title>Antimicrobial resistance genes in bacteria isolated from Japanese honey, and their potential for conferring macrolide and lincosamide resistance in the American foulbrood pathogen Paenibacillus larvae.</title>
        <authorList>
            <person name="Okamoto M."/>
            <person name="Kumagai M."/>
            <person name="Kanamori H."/>
            <person name="Takamatsu D."/>
        </authorList>
    </citation>
    <scope>NUCLEOTIDE SEQUENCE</scope>
    <source>
        <strain evidence="2">J2TS6</strain>
    </source>
</reference>
<organism evidence="2 3">
    <name type="scientific">Paenibacillus albilobatus</name>
    <dbReference type="NCBI Taxonomy" id="2716884"/>
    <lineage>
        <taxon>Bacteria</taxon>
        <taxon>Bacillati</taxon>
        <taxon>Bacillota</taxon>
        <taxon>Bacilli</taxon>
        <taxon>Bacillales</taxon>
        <taxon>Paenibacillaceae</taxon>
        <taxon>Paenibacillus</taxon>
    </lineage>
</organism>
<protein>
    <recommendedName>
        <fullName evidence="1">YcaO domain-containing protein</fullName>
    </recommendedName>
</protein>
<dbReference type="NCBIfam" id="TIGR03882">
    <property type="entry name" value="cyclo_dehyd_2"/>
    <property type="match status" value="1"/>
</dbReference>
<dbReference type="Pfam" id="PF02624">
    <property type="entry name" value="YcaO"/>
    <property type="match status" value="1"/>
</dbReference>
<keyword evidence="3" id="KW-1185">Reference proteome</keyword>
<dbReference type="Gene3D" id="3.30.160.660">
    <property type="match status" value="1"/>
</dbReference>
<dbReference type="Gene3D" id="3.30.40.250">
    <property type="match status" value="1"/>
</dbReference>
<evidence type="ECO:0000259" key="1">
    <source>
        <dbReference type="PROSITE" id="PS51664"/>
    </source>
</evidence>
<dbReference type="Gene3D" id="3.30.1330.230">
    <property type="match status" value="1"/>
</dbReference>
<dbReference type="NCBIfam" id="TIGR03604">
    <property type="entry name" value="TOMM_cyclo_SagD"/>
    <property type="match status" value="1"/>
</dbReference>
<dbReference type="PANTHER" id="PTHR37809:SF1">
    <property type="entry name" value="RIBOSOMAL PROTEIN S12 METHYLTHIOTRANSFERASE ACCESSORY FACTOR YCAO"/>
    <property type="match status" value="1"/>
</dbReference>
<dbReference type="Proteomes" id="UP000679779">
    <property type="component" value="Unassembled WGS sequence"/>
</dbReference>
<dbReference type="Gene3D" id="3.40.50.720">
    <property type="entry name" value="NAD(P)-binding Rossmann-like Domain"/>
    <property type="match status" value="1"/>
</dbReference>
<dbReference type="EMBL" id="BORQ01000004">
    <property type="protein sequence ID" value="GIO32208.1"/>
    <property type="molecule type" value="Genomic_DNA"/>
</dbReference>
<name>A0A919XL43_9BACL</name>
<dbReference type="InterPro" id="IPR027624">
    <property type="entry name" value="TOMM_cyclo_SagD"/>
</dbReference>
<gene>
    <name evidence="2" type="ORF">J2TS6_33490</name>
</gene>
<sequence>MKELLLYDTGGMLLRQVLGEMDRRGMLYRLTRERTGKPEMTLHVISDGLKEEEFAPFFQPAPQHAGGVFFYHQLLNTLLVGPFVADRSGVCFACLKHRLQANGRENIVSLAYGEPSLSSPHPQAAEFVVDMMEAFQLSGELLARYNQRAEHIQFDALRADSYVLSRSGYCPICSPDVKREIPFIHGFQSGFKPDPRIYRLNSGPDTDAVLKRWFDRDSGTATHSYRELRSSMIEAGGVEIRVNPAYVETGFGRAYRRTDAEKVAVLEAVERYCGMCAREAPETEKKSYAEVRSMAANPADFGLHAEADLEHPEFRLKQYTEELPIYWTPAYSMKERREVLVPEQLVYYADGHFRDQTNRFVYDSSNGLALGSSREEAVLHGLFELIERDHFLCAWYNRLPLQELDIEDTGLDELKQILYFLELEGIQVRFFDITMELRVPSVWAVAYDTRKNALMKAYNAAAAHFIPEKAIESAAMEVITSLPIYEDALRRDDAMRERVRQLVGRPEAVTEFEDHVLYYASEENCRNGLGFLLNRDASAKLPVRQAYREIFYESSRFTHEDLADDLEQLASEVLQHYGNIYVADVTPGEVADFGLYAAKVLVPGMLPMTFGHQHRRVIPERLSRERMRRGFGGEFEVNPEPHPFP</sequence>
<comment type="caution">
    <text evidence="2">The sequence shown here is derived from an EMBL/GenBank/DDBJ whole genome shotgun (WGS) entry which is preliminary data.</text>
</comment>
<dbReference type="AlphaFoldDB" id="A0A919XL43"/>
<dbReference type="InterPro" id="IPR022291">
    <property type="entry name" value="Bacteriocin_synth_cyclodeHase"/>
</dbReference>
<evidence type="ECO:0000313" key="3">
    <source>
        <dbReference type="Proteomes" id="UP000679779"/>
    </source>
</evidence>
<dbReference type="RefSeq" id="WP_160038796.1">
    <property type="nucleotide sequence ID" value="NZ_BORQ01000004.1"/>
</dbReference>
<accession>A0A919XL43</accession>